<evidence type="ECO:0000256" key="6">
    <source>
        <dbReference type="ARBA" id="ARBA00022552"/>
    </source>
</evidence>
<evidence type="ECO:0000256" key="1">
    <source>
        <dbReference type="ARBA" id="ARBA00004496"/>
    </source>
</evidence>
<comment type="subcellular location">
    <subcellularLocation>
        <location evidence="1 12">Cytoplasm</location>
    </subcellularLocation>
</comment>
<comment type="catalytic activity">
    <reaction evidence="11 12">
        <text>uridine(1498) in 16S rRNA + S-adenosyl-L-methionine = N(3)-methyluridine(1498) in 16S rRNA + S-adenosyl-L-homocysteine + H(+)</text>
        <dbReference type="Rhea" id="RHEA:42920"/>
        <dbReference type="Rhea" id="RHEA-COMP:10283"/>
        <dbReference type="Rhea" id="RHEA-COMP:10284"/>
        <dbReference type="ChEBI" id="CHEBI:15378"/>
        <dbReference type="ChEBI" id="CHEBI:57856"/>
        <dbReference type="ChEBI" id="CHEBI:59789"/>
        <dbReference type="ChEBI" id="CHEBI:65315"/>
        <dbReference type="ChEBI" id="CHEBI:74502"/>
        <dbReference type="EC" id="2.1.1.193"/>
    </reaction>
</comment>
<dbReference type="CDD" id="cd18084">
    <property type="entry name" value="RsmE-like"/>
    <property type="match status" value="1"/>
</dbReference>
<reference evidence="15" key="1">
    <citation type="journal article" date="2021" name="PeerJ">
        <title>Extensive microbial diversity within the chicken gut microbiome revealed by metagenomics and culture.</title>
        <authorList>
            <person name="Gilroy R."/>
            <person name="Ravi A."/>
            <person name="Getino M."/>
            <person name="Pursley I."/>
            <person name="Horton D.L."/>
            <person name="Alikhan N.F."/>
            <person name="Baker D."/>
            <person name="Gharbi K."/>
            <person name="Hall N."/>
            <person name="Watson M."/>
            <person name="Adriaenssens E.M."/>
            <person name="Foster-Nyarko E."/>
            <person name="Jarju S."/>
            <person name="Secka A."/>
            <person name="Antonio M."/>
            <person name="Oren A."/>
            <person name="Chaudhuri R.R."/>
            <person name="La Ragione R."/>
            <person name="Hildebrand F."/>
            <person name="Pallen M.J."/>
        </authorList>
    </citation>
    <scope>NUCLEOTIDE SEQUENCE</scope>
    <source>
        <strain evidence="15">ChiSxjej3B15-1167</strain>
    </source>
</reference>
<feature type="domain" description="Ribosomal RNA small subunit methyltransferase E methyltransferase" evidence="13">
    <location>
        <begin position="75"/>
        <end position="242"/>
    </location>
</feature>
<dbReference type="SUPFAM" id="SSF88697">
    <property type="entry name" value="PUA domain-like"/>
    <property type="match status" value="1"/>
</dbReference>
<keyword evidence="7 12" id="KW-0489">Methyltransferase</keyword>
<dbReference type="Pfam" id="PF20260">
    <property type="entry name" value="PUA_4"/>
    <property type="match status" value="1"/>
</dbReference>
<reference evidence="15" key="2">
    <citation type="submission" date="2021-04" db="EMBL/GenBank/DDBJ databases">
        <authorList>
            <person name="Gilroy R."/>
        </authorList>
    </citation>
    <scope>NUCLEOTIDE SEQUENCE</scope>
    <source>
        <strain evidence="15">ChiSxjej3B15-1167</strain>
    </source>
</reference>
<keyword evidence="9 12" id="KW-0949">S-adenosyl-L-methionine</keyword>
<accession>A0A9D2BF42</accession>
<dbReference type="GO" id="GO:0070475">
    <property type="term" value="P:rRNA base methylation"/>
    <property type="evidence" value="ECO:0007669"/>
    <property type="project" value="TreeGrafter"/>
</dbReference>
<dbReference type="InterPro" id="IPR029026">
    <property type="entry name" value="tRNA_m1G_MTases_N"/>
</dbReference>
<organism evidence="15 16">
    <name type="scientific">Candidatus Anaerobutyricum stercoripullorum</name>
    <dbReference type="NCBI Taxonomy" id="2838456"/>
    <lineage>
        <taxon>Bacteria</taxon>
        <taxon>Bacillati</taxon>
        <taxon>Bacillota</taxon>
        <taxon>Clostridia</taxon>
        <taxon>Lachnospirales</taxon>
        <taxon>Lachnospiraceae</taxon>
        <taxon>Anaerobutyricum</taxon>
    </lineage>
</organism>
<dbReference type="Proteomes" id="UP000886805">
    <property type="component" value="Unassembled WGS sequence"/>
</dbReference>
<keyword evidence="5 12" id="KW-0963">Cytoplasm</keyword>
<name>A0A9D2BF42_9FIRM</name>
<dbReference type="Gene3D" id="2.40.240.20">
    <property type="entry name" value="Hypothetical PUA domain-like, domain 1"/>
    <property type="match status" value="1"/>
</dbReference>
<evidence type="ECO:0000259" key="14">
    <source>
        <dbReference type="Pfam" id="PF20260"/>
    </source>
</evidence>
<evidence type="ECO:0000256" key="8">
    <source>
        <dbReference type="ARBA" id="ARBA00022679"/>
    </source>
</evidence>
<evidence type="ECO:0000259" key="13">
    <source>
        <dbReference type="Pfam" id="PF04452"/>
    </source>
</evidence>
<dbReference type="PANTHER" id="PTHR30027:SF3">
    <property type="entry name" value="16S RRNA (URACIL(1498)-N(3))-METHYLTRANSFERASE"/>
    <property type="match status" value="1"/>
</dbReference>
<dbReference type="GO" id="GO:0070042">
    <property type="term" value="F:rRNA (uridine-N3-)-methyltransferase activity"/>
    <property type="evidence" value="ECO:0007669"/>
    <property type="project" value="TreeGrafter"/>
</dbReference>
<evidence type="ECO:0000256" key="2">
    <source>
        <dbReference type="ARBA" id="ARBA00005528"/>
    </source>
</evidence>
<dbReference type="InterPro" id="IPR046887">
    <property type="entry name" value="RsmE_PUA-like"/>
</dbReference>
<evidence type="ECO:0000256" key="3">
    <source>
        <dbReference type="ARBA" id="ARBA00012328"/>
    </source>
</evidence>
<comment type="function">
    <text evidence="10 12">Specifically methylates the N3 position of the uracil ring of uridine 1498 (m3U1498) in 16S rRNA. Acts on the fully assembled 30S ribosomal subunit.</text>
</comment>
<dbReference type="PANTHER" id="PTHR30027">
    <property type="entry name" value="RIBOSOMAL RNA SMALL SUBUNIT METHYLTRANSFERASE E"/>
    <property type="match status" value="1"/>
</dbReference>
<dbReference type="PIRSF" id="PIRSF015601">
    <property type="entry name" value="MTase_slr0722"/>
    <property type="match status" value="1"/>
</dbReference>
<dbReference type="NCBIfam" id="TIGR00046">
    <property type="entry name" value="RsmE family RNA methyltransferase"/>
    <property type="match status" value="1"/>
</dbReference>
<comment type="similarity">
    <text evidence="2 12">Belongs to the RNA methyltransferase RsmE family.</text>
</comment>
<gene>
    <name evidence="15" type="ORF">H9849_07970</name>
</gene>
<evidence type="ECO:0000256" key="7">
    <source>
        <dbReference type="ARBA" id="ARBA00022603"/>
    </source>
</evidence>
<feature type="domain" description="Ribosomal RNA small subunit methyltransferase E PUA-like" evidence="14">
    <location>
        <begin position="19"/>
        <end position="67"/>
    </location>
</feature>
<dbReference type="EC" id="2.1.1.193" evidence="3 12"/>
<evidence type="ECO:0000256" key="5">
    <source>
        <dbReference type="ARBA" id="ARBA00022490"/>
    </source>
</evidence>
<dbReference type="InterPro" id="IPR029028">
    <property type="entry name" value="Alpha/beta_knot_MTases"/>
</dbReference>
<proteinExistence type="inferred from homology"/>
<dbReference type="SUPFAM" id="SSF75217">
    <property type="entry name" value="alpha/beta knot"/>
    <property type="match status" value="1"/>
</dbReference>
<dbReference type="InterPro" id="IPR015947">
    <property type="entry name" value="PUA-like_sf"/>
</dbReference>
<evidence type="ECO:0000256" key="9">
    <source>
        <dbReference type="ARBA" id="ARBA00022691"/>
    </source>
</evidence>
<evidence type="ECO:0000256" key="11">
    <source>
        <dbReference type="ARBA" id="ARBA00047944"/>
    </source>
</evidence>
<evidence type="ECO:0000256" key="4">
    <source>
        <dbReference type="ARBA" id="ARBA00013673"/>
    </source>
</evidence>
<keyword evidence="8 12" id="KW-0808">Transferase</keyword>
<evidence type="ECO:0000313" key="15">
    <source>
        <dbReference type="EMBL" id="HIX72944.1"/>
    </source>
</evidence>
<sequence length="248" mass="27623">MYQFFIQPENITENDILITDEQDINHIKNVLRMRQGEKIALCCEASGKEYICSVEELGEEGIRARIEDINGQSRELPVRITLFQGLPKGDKMELIIQKAVELGAAEIVPVAMKRSVVKLDAKKAAKKVQRWNEIAKSAAKQAKRTLIPEVKPVMSWREAVEYGKSLEMLLLPYEDAEGIGHSREVLASVKGRQSLGIYIGPEGGFQAEEVAQAEEAGAQTITLGHRILRTETAGMAVLSILMFMLEED</sequence>
<dbReference type="EMBL" id="DXEQ01000233">
    <property type="protein sequence ID" value="HIX72944.1"/>
    <property type="molecule type" value="Genomic_DNA"/>
</dbReference>
<dbReference type="Pfam" id="PF04452">
    <property type="entry name" value="Methyltrans_RNA"/>
    <property type="match status" value="1"/>
</dbReference>
<evidence type="ECO:0000256" key="12">
    <source>
        <dbReference type="PIRNR" id="PIRNR015601"/>
    </source>
</evidence>
<dbReference type="AlphaFoldDB" id="A0A9D2BF42"/>
<dbReference type="InterPro" id="IPR046886">
    <property type="entry name" value="RsmE_MTase_dom"/>
</dbReference>
<dbReference type="NCBIfam" id="NF008692">
    <property type="entry name" value="PRK11713.1-5"/>
    <property type="match status" value="1"/>
</dbReference>
<evidence type="ECO:0000256" key="10">
    <source>
        <dbReference type="ARBA" id="ARBA00025699"/>
    </source>
</evidence>
<dbReference type="GO" id="GO:0005737">
    <property type="term" value="C:cytoplasm"/>
    <property type="evidence" value="ECO:0007669"/>
    <property type="project" value="UniProtKB-SubCell"/>
</dbReference>
<comment type="caution">
    <text evidence="15">The sequence shown here is derived from an EMBL/GenBank/DDBJ whole genome shotgun (WGS) entry which is preliminary data.</text>
</comment>
<dbReference type="Gene3D" id="3.40.1280.10">
    <property type="match status" value="1"/>
</dbReference>
<protein>
    <recommendedName>
        <fullName evidence="4 12">Ribosomal RNA small subunit methyltransferase E</fullName>
        <ecNumber evidence="3 12">2.1.1.193</ecNumber>
    </recommendedName>
</protein>
<evidence type="ECO:0000313" key="16">
    <source>
        <dbReference type="Proteomes" id="UP000886805"/>
    </source>
</evidence>
<keyword evidence="6 12" id="KW-0698">rRNA processing</keyword>
<dbReference type="InterPro" id="IPR006700">
    <property type="entry name" value="RsmE"/>
</dbReference>